<reference evidence="3 4" key="1">
    <citation type="submission" date="2019-12" db="EMBL/GenBank/DDBJ databases">
        <title>Chromosome-level assembly of the Caenorhabditis remanei genome.</title>
        <authorList>
            <person name="Teterina A.A."/>
            <person name="Willis J.H."/>
            <person name="Phillips P.C."/>
        </authorList>
    </citation>
    <scope>NUCLEOTIDE SEQUENCE [LARGE SCALE GENOMIC DNA]</scope>
    <source>
        <strain evidence="3 4">PX506</strain>
        <tissue evidence="3">Whole organism</tissue>
    </source>
</reference>
<evidence type="ECO:0000313" key="3">
    <source>
        <dbReference type="EMBL" id="KAF1770325.1"/>
    </source>
</evidence>
<sequence length="165" mass="18548">MVECNISKCTKILLIVQLFLIIVEGESKIMDPKFKISIITAQTNASPTVDPIKYDSRLRQVAAKLKIAVEEMTSRDLHPKVKMCLSRSIPPNNPMLGEIMKLFKEPSKLFDNANGLLSDQKETRLRKMNVKKEKEENTAKSPAPKQPSSAISNPRSVPTNTKKEK</sequence>
<dbReference type="RefSeq" id="XP_053591926.1">
    <property type="nucleotide sequence ID" value="XM_053723281.1"/>
</dbReference>
<gene>
    <name evidence="3" type="ORF">GCK72_002143</name>
</gene>
<dbReference type="EMBL" id="WUAV01000001">
    <property type="protein sequence ID" value="KAF1770325.1"/>
    <property type="molecule type" value="Genomic_DNA"/>
</dbReference>
<dbReference type="KEGG" id="crq:GCK72_002143"/>
<feature type="chain" id="PRO_5025594508" evidence="2">
    <location>
        <begin position="26"/>
        <end position="165"/>
    </location>
</feature>
<protein>
    <submittedName>
        <fullName evidence="3">Uncharacterized protein</fullName>
    </submittedName>
</protein>
<accession>A0A6A5HRY9</accession>
<proteinExistence type="predicted"/>
<comment type="caution">
    <text evidence="3">The sequence shown here is derived from an EMBL/GenBank/DDBJ whole genome shotgun (WGS) entry which is preliminary data.</text>
</comment>
<feature type="signal peptide" evidence="2">
    <location>
        <begin position="1"/>
        <end position="25"/>
    </location>
</feature>
<evidence type="ECO:0000313" key="4">
    <source>
        <dbReference type="Proteomes" id="UP000483820"/>
    </source>
</evidence>
<feature type="compositionally biased region" description="Polar residues" evidence="1">
    <location>
        <begin position="146"/>
        <end position="165"/>
    </location>
</feature>
<dbReference type="CTD" id="9816098"/>
<organism evidence="3 4">
    <name type="scientific">Caenorhabditis remanei</name>
    <name type="common">Caenorhabditis vulgaris</name>
    <dbReference type="NCBI Taxonomy" id="31234"/>
    <lineage>
        <taxon>Eukaryota</taxon>
        <taxon>Metazoa</taxon>
        <taxon>Ecdysozoa</taxon>
        <taxon>Nematoda</taxon>
        <taxon>Chromadorea</taxon>
        <taxon>Rhabditida</taxon>
        <taxon>Rhabditina</taxon>
        <taxon>Rhabditomorpha</taxon>
        <taxon>Rhabditoidea</taxon>
        <taxon>Rhabditidae</taxon>
        <taxon>Peloderinae</taxon>
        <taxon>Caenorhabditis</taxon>
    </lineage>
</organism>
<dbReference type="AlphaFoldDB" id="A0A6A5HRY9"/>
<feature type="region of interest" description="Disordered" evidence="1">
    <location>
        <begin position="114"/>
        <end position="165"/>
    </location>
</feature>
<keyword evidence="2" id="KW-0732">Signal</keyword>
<name>A0A6A5HRY9_CAERE</name>
<dbReference type="GeneID" id="9816098"/>
<feature type="compositionally biased region" description="Basic and acidic residues" evidence="1">
    <location>
        <begin position="119"/>
        <end position="138"/>
    </location>
</feature>
<evidence type="ECO:0000256" key="2">
    <source>
        <dbReference type="SAM" id="SignalP"/>
    </source>
</evidence>
<evidence type="ECO:0000256" key="1">
    <source>
        <dbReference type="SAM" id="MobiDB-lite"/>
    </source>
</evidence>
<dbReference type="Proteomes" id="UP000483820">
    <property type="component" value="Chromosome I"/>
</dbReference>